<feature type="compositionally biased region" description="Basic and acidic residues" evidence="1">
    <location>
        <begin position="581"/>
        <end position="596"/>
    </location>
</feature>
<dbReference type="AlphaFoldDB" id="A0A7U2FAB1"/>
<feature type="compositionally biased region" description="Acidic residues" evidence="1">
    <location>
        <begin position="515"/>
        <end position="530"/>
    </location>
</feature>
<dbReference type="EMBL" id="CP069034">
    <property type="protein sequence ID" value="QRD01628.1"/>
    <property type="molecule type" value="Genomic_DNA"/>
</dbReference>
<dbReference type="PANTHER" id="PTHR35006:SF3">
    <property type="entry name" value="GLYOXALASE FAMILY PROTEIN (AFU_ORTHOLOGUE AFUA_3G06020)"/>
    <property type="match status" value="1"/>
</dbReference>
<protein>
    <recommendedName>
        <fullName evidence="2">VOC domain-containing protein</fullName>
    </recommendedName>
</protein>
<proteinExistence type="predicted"/>
<dbReference type="Gene3D" id="3.10.180.10">
    <property type="entry name" value="2,3-Dihydroxybiphenyl 1,2-Dioxygenase, domain 1"/>
    <property type="match status" value="1"/>
</dbReference>
<feature type="domain" description="VOC" evidence="2">
    <location>
        <begin position="2"/>
        <end position="119"/>
    </location>
</feature>
<feature type="compositionally biased region" description="Low complexity" evidence="1">
    <location>
        <begin position="484"/>
        <end position="500"/>
    </location>
</feature>
<dbReference type="OMA" id="MVKGDSQ"/>
<accession>A0A7U2FAB1</accession>
<evidence type="ECO:0000313" key="3">
    <source>
        <dbReference type="EMBL" id="QRD01628.1"/>
    </source>
</evidence>
<reference evidence="4" key="1">
    <citation type="journal article" date="2021" name="BMC Genomics">
        <title>Chromosome-level genome assembly and manually-curated proteome of model necrotroph Parastagonospora nodorum Sn15 reveals a genome-wide trove of candidate effector homologs, and redundancy of virulence-related functions within an accessory chromosome.</title>
        <authorList>
            <person name="Bertazzoni S."/>
            <person name="Jones D.A.B."/>
            <person name="Phan H.T."/>
            <person name="Tan K.-C."/>
            <person name="Hane J.K."/>
        </authorList>
    </citation>
    <scope>NUCLEOTIDE SEQUENCE [LARGE SCALE GENOMIC DNA]</scope>
    <source>
        <strain evidence="4">SN15 / ATCC MYA-4574 / FGSC 10173)</strain>
    </source>
</reference>
<evidence type="ECO:0000259" key="2">
    <source>
        <dbReference type="PROSITE" id="PS51819"/>
    </source>
</evidence>
<dbReference type="PROSITE" id="PS51819">
    <property type="entry name" value="VOC"/>
    <property type="match status" value="1"/>
</dbReference>
<feature type="compositionally biased region" description="Basic and acidic residues" evidence="1">
    <location>
        <begin position="503"/>
        <end position="514"/>
    </location>
</feature>
<evidence type="ECO:0000256" key="1">
    <source>
        <dbReference type="SAM" id="MobiDB-lite"/>
    </source>
</evidence>
<dbReference type="InterPro" id="IPR029068">
    <property type="entry name" value="Glyas_Bleomycin-R_OHBP_Dase"/>
</dbReference>
<dbReference type="InterPro" id="IPR004360">
    <property type="entry name" value="Glyas_Fos-R_dOase_dom"/>
</dbReference>
<evidence type="ECO:0000313" key="4">
    <source>
        <dbReference type="Proteomes" id="UP000663193"/>
    </source>
</evidence>
<feature type="compositionally biased region" description="Basic residues" evidence="1">
    <location>
        <begin position="439"/>
        <end position="450"/>
    </location>
</feature>
<name>A0A7U2FAB1_PHANO</name>
<dbReference type="SUPFAM" id="SSF54593">
    <property type="entry name" value="Glyoxalase/Bleomycin resistance protein/Dihydroxybiphenyl dioxygenase"/>
    <property type="match status" value="1"/>
</dbReference>
<dbReference type="PANTHER" id="PTHR35006">
    <property type="entry name" value="GLYOXALASE FAMILY PROTEIN (AFU_ORTHOLOGUE AFUA_5G14830)"/>
    <property type="match status" value="1"/>
</dbReference>
<feature type="region of interest" description="Disordered" evidence="1">
    <location>
        <begin position="153"/>
        <end position="172"/>
    </location>
</feature>
<dbReference type="VEuPathDB" id="FungiDB:JI435_122640"/>
<dbReference type="Pfam" id="PF00903">
    <property type="entry name" value="Glyoxalase"/>
    <property type="match status" value="1"/>
</dbReference>
<feature type="region of interest" description="Disordered" evidence="1">
    <location>
        <begin position="257"/>
        <end position="280"/>
    </location>
</feature>
<sequence length="684" mass="72382">MPVSHIGLTVSHLPTSSSFFLSALQPLGYRYIGQSGHQIGFGIQDADFFLCQETPGVKAGAAHIAFTAPSRTAVRDFYTAALTAGGRPNGAPATRCDDDGHFNAAVLDLDGNSIEVVYRNGPDVRDDGTVIEHSRVITWQRSVYESSSYRDDRSVISSRTTKPAPTEVASKAASVASKAPSVARSISEPVAVPQATSTSESGDGAAKTLIGTLLGAAAGAAVAYAMVRSEQDSAKKESDFSAYMDAKNIVKAAAGHLAGASSQSKAPLPDPQPTNEAAPEPVHRNIDAQSYHSSTPPQPRSVYTAPRQIEAAPTYYAASQVSKAPTGVPRQIEAAPPTYYSASQVSKAPTAAPRALEYVPAPSVAPSQARSKYSLARSVTSPELLTLENARSLASSSKPQSVVSVSKAQSVAQSTAPSTLISSFVADHVPRQTSEGSVHSHHSSRSKARSSHTETSRHTSHSKSSRSHHTEAVESSPSPPPSSKAPSKVASKAASVISSILGRDSKSSASKNEDFIDDLDIEELTEDDMDTVVPSDSISQIGSTTSRRRHKSKKHSDGSVVSKHSSTSKHSHRSHRSHKTSSKDSDNESNHSSESKSRRRHHRPSVVSEPSDASTIRPVKSSSRKDSVTQGQYDGLFDEVKYGTGSVAVRGITPSMISAAGKNKTRTVVRHDMAQKAKVFENSS</sequence>
<dbReference type="Proteomes" id="UP000663193">
    <property type="component" value="Chromosome 12"/>
</dbReference>
<organism evidence="3 4">
    <name type="scientific">Phaeosphaeria nodorum (strain SN15 / ATCC MYA-4574 / FGSC 10173)</name>
    <name type="common">Glume blotch fungus</name>
    <name type="synonym">Parastagonospora nodorum</name>
    <dbReference type="NCBI Taxonomy" id="321614"/>
    <lineage>
        <taxon>Eukaryota</taxon>
        <taxon>Fungi</taxon>
        <taxon>Dikarya</taxon>
        <taxon>Ascomycota</taxon>
        <taxon>Pezizomycotina</taxon>
        <taxon>Dothideomycetes</taxon>
        <taxon>Pleosporomycetidae</taxon>
        <taxon>Pleosporales</taxon>
        <taxon>Pleosporineae</taxon>
        <taxon>Phaeosphaeriaceae</taxon>
        <taxon>Parastagonospora</taxon>
    </lineage>
</organism>
<dbReference type="CDD" id="cd07262">
    <property type="entry name" value="VOC_like"/>
    <property type="match status" value="1"/>
</dbReference>
<gene>
    <name evidence="3" type="ORF">JI435_122640</name>
</gene>
<dbReference type="InterPro" id="IPR037523">
    <property type="entry name" value="VOC_core"/>
</dbReference>
<keyword evidence="4" id="KW-1185">Reference proteome</keyword>
<dbReference type="OrthoDB" id="10249419at2759"/>
<feature type="compositionally biased region" description="Basic residues" evidence="1">
    <location>
        <begin position="458"/>
        <end position="467"/>
    </location>
</feature>
<feature type="compositionally biased region" description="Polar residues" evidence="1">
    <location>
        <begin position="534"/>
        <end position="545"/>
    </location>
</feature>
<feature type="region of interest" description="Disordered" evidence="1">
    <location>
        <begin position="431"/>
        <end position="634"/>
    </location>
</feature>
<feature type="compositionally biased region" description="Basic residues" evidence="1">
    <location>
        <begin position="566"/>
        <end position="580"/>
    </location>
</feature>